<evidence type="ECO:0008006" key="9">
    <source>
        <dbReference type="Google" id="ProtNLM"/>
    </source>
</evidence>
<dbReference type="InterPro" id="IPR036396">
    <property type="entry name" value="Cyt_P450_sf"/>
</dbReference>
<evidence type="ECO:0000256" key="3">
    <source>
        <dbReference type="ARBA" id="ARBA00022617"/>
    </source>
</evidence>
<dbReference type="InterPro" id="IPR001128">
    <property type="entry name" value="Cyt_P450"/>
</dbReference>
<keyword evidence="5 6" id="KW-0408">Iron</keyword>
<keyword evidence="6" id="KW-0560">Oxidoreductase</keyword>
<reference evidence="7 8" key="1">
    <citation type="submission" date="2023-01" db="EMBL/GenBank/DDBJ databases">
        <title>Analysis of 21 Apiospora genomes using comparative genomics revels a genus with tremendous synthesis potential of carbohydrate active enzymes and secondary metabolites.</title>
        <authorList>
            <person name="Sorensen T."/>
        </authorList>
    </citation>
    <scope>NUCLEOTIDE SEQUENCE [LARGE SCALE GENOMIC DNA]</scope>
    <source>
        <strain evidence="7 8">CBS 114990</strain>
    </source>
</reference>
<proteinExistence type="inferred from homology"/>
<dbReference type="PANTHER" id="PTHR24305:SF210">
    <property type="entry name" value="CYTOCHROME P450 MONOOXYGENASE ASQL-RELATED"/>
    <property type="match status" value="1"/>
</dbReference>
<sequence length="497" mass="56937">MASDIPLRPISETLNSHFLTIASGVAILYATLRFVYNAYFHPASRFPGPRIAAASNIWYAYHWGSGKYPSAVLKALKKYGDVVRVAPNELVFITPEAFNDIYNTYTNGREHFPKNDFMALGLGDDGITWEQNPEKHHADAKKLTPAFSPKALRAKEPILQKYTDAFVERMKQLRSREEGIELKATMDWFAMDAAADLAYSREMHHLRDVKSSRFLDQLWQASVFITANQVFKKFPLLSPLKFLFVPPSFVAGFSERRGKVEHLDHFEQFVPADGPLPTKKEQKHIEVVTGHLVVAGYEPIASQIYGTIMFSALEPGCLDLLVREIRGAFQSYDDIRPNKLASLQFLHASLMETLRFTVLQSSGQARVSPGAMVDGHYIPKGVNVSYGFLAFTRSPRYFRDARSYRPQRWLPRDHPQWDPAFQNDATDQFHPFSQGPRSCVGMPLAWQQTRLFLAKVLWTFDVEVLPGQSIEFERDFSMYAMWNKPKFWVRFHPVQRD</sequence>
<dbReference type="PANTHER" id="PTHR24305">
    <property type="entry name" value="CYTOCHROME P450"/>
    <property type="match status" value="1"/>
</dbReference>
<evidence type="ECO:0000256" key="5">
    <source>
        <dbReference type="ARBA" id="ARBA00023004"/>
    </source>
</evidence>
<keyword evidence="3 6" id="KW-0349">Heme</keyword>
<gene>
    <name evidence="7" type="ORF">PG997_010812</name>
</gene>
<dbReference type="InterPro" id="IPR017972">
    <property type="entry name" value="Cyt_P450_CS"/>
</dbReference>
<dbReference type="EMBL" id="JAQQWN010000008">
    <property type="protein sequence ID" value="KAK8070609.1"/>
    <property type="molecule type" value="Genomic_DNA"/>
</dbReference>
<dbReference type="GeneID" id="92048187"/>
<dbReference type="SUPFAM" id="SSF48264">
    <property type="entry name" value="Cytochrome P450"/>
    <property type="match status" value="1"/>
</dbReference>
<evidence type="ECO:0000256" key="4">
    <source>
        <dbReference type="ARBA" id="ARBA00022723"/>
    </source>
</evidence>
<organism evidence="7 8">
    <name type="scientific">Apiospora hydei</name>
    <dbReference type="NCBI Taxonomy" id="1337664"/>
    <lineage>
        <taxon>Eukaryota</taxon>
        <taxon>Fungi</taxon>
        <taxon>Dikarya</taxon>
        <taxon>Ascomycota</taxon>
        <taxon>Pezizomycotina</taxon>
        <taxon>Sordariomycetes</taxon>
        <taxon>Xylariomycetidae</taxon>
        <taxon>Amphisphaeriales</taxon>
        <taxon>Apiosporaceae</taxon>
        <taxon>Apiospora</taxon>
    </lineage>
</organism>
<evidence type="ECO:0000256" key="6">
    <source>
        <dbReference type="RuleBase" id="RU000461"/>
    </source>
</evidence>
<dbReference type="InterPro" id="IPR002401">
    <property type="entry name" value="Cyt_P450_E_grp-I"/>
</dbReference>
<evidence type="ECO:0000256" key="2">
    <source>
        <dbReference type="ARBA" id="ARBA00010617"/>
    </source>
</evidence>
<dbReference type="PRINTS" id="PR00463">
    <property type="entry name" value="EP450I"/>
</dbReference>
<keyword evidence="4 6" id="KW-0479">Metal-binding</keyword>
<protein>
    <recommendedName>
        <fullName evidence="9">Cytochrome P450</fullName>
    </recommendedName>
</protein>
<evidence type="ECO:0000313" key="8">
    <source>
        <dbReference type="Proteomes" id="UP001433268"/>
    </source>
</evidence>
<dbReference type="Gene3D" id="1.10.630.10">
    <property type="entry name" value="Cytochrome P450"/>
    <property type="match status" value="1"/>
</dbReference>
<dbReference type="Proteomes" id="UP001433268">
    <property type="component" value="Unassembled WGS sequence"/>
</dbReference>
<dbReference type="RefSeq" id="XP_066664417.1">
    <property type="nucleotide sequence ID" value="XM_066815127.1"/>
</dbReference>
<name>A0ABR1VKZ0_9PEZI</name>
<dbReference type="Pfam" id="PF00067">
    <property type="entry name" value="p450"/>
    <property type="match status" value="2"/>
</dbReference>
<comment type="cofactor">
    <cofactor evidence="1">
        <name>heme</name>
        <dbReference type="ChEBI" id="CHEBI:30413"/>
    </cofactor>
</comment>
<keyword evidence="8" id="KW-1185">Reference proteome</keyword>
<dbReference type="InterPro" id="IPR050121">
    <property type="entry name" value="Cytochrome_P450_monoxygenase"/>
</dbReference>
<dbReference type="PROSITE" id="PS00086">
    <property type="entry name" value="CYTOCHROME_P450"/>
    <property type="match status" value="1"/>
</dbReference>
<evidence type="ECO:0000256" key="1">
    <source>
        <dbReference type="ARBA" id="ARBA00001971"/>
    </source>
</evidence>
<accession>A0ABR1VKZ0</accession>
<evidence type="ECO:0000313" key="7">
    <source>
        <dbReference type="EMBL" id="KAK8070609.1"/>
    </source>
</evidence>
<comment type="caution">
    <text evidence="7">The sequence shown here is derived from an EMBL/GenBank/DDBJ whole genome shotgun (WGS) entry which is preliminary data.</text>
</comment>
<keyword evidence="6" id="KW-0503">Monooxygenase</keyword>
<comment type="similarity">
    <text evidence="2 6">Belongs to the cytochrome P450 family.</text>
</comment>